<dbReference type="CDD" id="cd09076">
    <property type="entry name" value="L1-EN"/>
    <property type="match status" value="1"/>
</dbReference>
<dbReference type="InterPro" id="IPR036691">
    <property type="entry name" value="Endo/exonu/phosph_ase_sf"/>
</dbReference>
<feature type="domain" description="Endonuclease/exonuclease/phosphatase" evidence="1">
    <location>
        <begin position="4"/>
        <end position="143"/>
    </location>
</feature>
<proteinExistence type="predicted"/>
<dbReference type="Proteomes" id="UP000736164">
    <property type="component" value="Unassembled WGS sequence"/>
</dbReference>
<sequence length="474" mass="54856">MRVGSWNVGTMTGRGRELVETMARRKVEILCVQETKWKGNSSRHLGEGYKILYAGKSTKMNGVGVIVCKDLADKIVRVVIHSDRIINVQVAFESGLWNIISVYAPQVGRPQEEKDSFLEDLEEVVSRIPGNEMVVIGGDFNVHLGEKCPDYPDEHGQKGLGERNEEGGRLLENIEGLLILQYCEGLLMRILFSLIKQRKHPARTKVWKLRENKEHFNRLVREMKNNSEETEEPSVEEEWTEMSHILEEAATRVCGKTRGGRLRENEEWWWDMEVQEALKEKKKAYKALKDGTGELQEYKRLKKVAKRSVARAKERAWKEWYEKLQTKEGEDQIYKIAKHRAKQKKDIIRVAVLKDGEGRVLIKEEQIKQRWLEYFKNLLNVENERENLVEADVVCGPIQEISVKEVTEAIKEMKVGKATGPSGIAAEHFKNLDEEGIQWLMRLLNNIAKEERIPEEWTKSSMVTIYKEKGDPME</sequence>
<feature type="non-terminal residue" evidence="2">
    <location>
        <position position="474"/>
    </location>
</feature>
<dbReference type="PANTHER" id="PTHR47510">
    <property type="entry name" value="REVERSE TRANSCRIPTASE DOMAIN-CONTAINING PROTEIN"/>
    <property type="match status" value="1"/>
</dbReference>
<dbReference type="PANTHER" id="PTHR47510:SF3">
    <property type="entry name" value="ENDO_EXONUCLEASE_PHOSPHATASE DOMAIN-CONTAINING PROTEIN"/>
    <property type="match status" value="1"/>
</dbReference>
<comment type="caution">
    <text evidence="2">The sequence shown here is derived from an EMBL/GenBank/DDBJ whole genome shotgun (WGS) entry which is preliminary data.</text>
</comment>
<protein>
    <submittedName>
        <fullName evidence="2">CFDP2 protein</fullName>
    </submittedName>
</protein>
<organism evidence="2 3">
    <name type="scientific">Atractosteus spatula</name>
    <name type="common">Alligator gar</name>
    <name type="synonym">Lepisosteus spatula</name>
    <dbReference type="NCBI Taxonomy" id="7917"/>
    <lineage>
        <taxon>Eukaryota</taxon>
        <taxon>Metazoa</taxon>
        <taxon>Chordata</taxon>
        <taxon>Craniata</taxon>
        <taxon>Vertebrata</taxon>
        <taxon>Euteleostomi</taxon>
        <taxon>Actinopterygii</taxon>
        <taxon>Neopterygii</taxon>
        <taxon>Holostei</taxon>
        <taxon>Semionotiformes</taxon>
        <taxon>Lepisosteidae</taxon>
        <taxon>Atractosteus</taxon>
    </lineage>
</organism>
<evidence type="ECO:0000259" key="1">
    <source>
        <dbReference type="Pfam" id="PF03372"/>
    </source>
</evidence>
<accession>A0A8J7P4T1</accession>
<feature type="non-terminal residue" evidence="2">
    <location>
        <position position="1"/>
    </location>
</feature>
<dbReference type="GO" id="GO:0003824">
    <property type="term" value="F:catalytic activity"/>
    <property type="evidence" value="ECO:0007669"/>
    <property type="project" value="InterPro"/>
</dbReference>
<dbReference type="AlphaFoldDB" id="A0A8J7P4T1"/>
<evidence type="ECO:0000313" key="3">
    <source>
        <dbReference type="Proteomes" id="UP000736164"/>
    </source>
</evidence>
<dbReference type="Pfam" id="PF03372">
    <property type="entry name" value="Exo_endo_phos"/>
    <property type="match status" value="1"/>
</dbReference>
<dbReference type="InterPro" id="IPR005135">
    <property type="entry name" value="Endo/exonuclease/phosphatase"/>
</dbReference>
<dbReference type="Gene3D" id="3.60.10.10">
    <property type="entry name" value="Endonuclease/exonuclease/phosphatase"/>
    <property type="match status" value="1"/>
</dbReference>
<keyword evidence="3" id="KW-1185">Reference proteome</keyword>
<dbReference type="EMBL" id="JAAWVO010069612">
    <property type="protein sequence ID" value="MBN3324175.1"/>
    <property type="molecule type" value="Genomic_DNA"/>
</dbReference>
<gene>
    <name evidence="2" type="primary">Cfdp2_2</name>
    <name evidence="2" type="ORF">GTO95_0003122</name>
</gene>
<reference evidence="2" key="1">
    <citation type="journal article" date="2021" name="Cell">
        <title>Tracing the genetic footprints of vertebrate landing in non-teleost ray-finned fishes.</title>
        <authorList>
            <person name="Bi X."/>
            <person name="Wang K."/>
            <person name="Yang L."/>
            <person name="Pan H."/>
            <person name="Jiang H."/>
            <person name="Wei Q."/>
            <person name="Fang M."/>
            <person name="Yu H."/>
            <person name="Zhu C."/>
            <person name="Cai Y."/>
            <person name="He Y."/>
            <person name="Gan X."/>
            <person name="Zeng H."/>
            <person name="Yu D."/>
            <person name="Zhu Y."/>
            <person name="Jiang H."/>
            <person name="Qiu Q."/>
            <person name="Yang H."/>
            <person name="Zhang Y.E."/>
            <person name="Wang W."/>
            <person name="Zhu M."/>
            <person name="He S."/>
            <person name="Zhang G."/>
        </authorList>
    </citation>
    <scope>NUCLEOTIDE SEQUENCE</scope>
    <source>
        <strain evidence="2">Allg_001</strain>
    </source>
</reference>
<evidence type="ECO:0000313" key="2">
    <source>
        <dbReference type="EMBL" id="MBN3324175.1"/>
    </source>
</evidence>
<dbReference type="SUPFAM" id="SSF56219">
    <property type="entry name" value="DNase I-like"/>
    <property type="match status" value="1"/>
</dbReference>
<name>A0A8J7P4T1_ATRSP</name>